<reference evidence="1 2" key="1">
    <citation type="journal article" date="2019" name="Sci. Rep.">
        <title>Orb-weaving spider Araneus ventricosus genome elucidates the spidroin gene catalogue.</title>
        <authorList>
            <person name="Kono N."/>
            <person name="Nakamura H."/>
            <person name="Ohtoshi R."/>
            <person name="Moran D.A.P."/>
            <person name="Shinohara A."/>
            <person name="Yoshida Y."/>
            <person name="Fujiwara M."/>
            <person name="Mori M."/>
            <person name="Tomita M."/>
            <person name="Arakawa K."/>
        </authorList>
    </citation>
    <scope>NUCLEOTIDE SEQUENCE [LARGE SCALE GENOMIC DNA]</scope>
</reference>
<dbReference type="Proteomes" id="UP000499080">
    <property type="component" value="Unassembled WGS sequence"/>
</dbReference>
<gene>
    <name evidence="1" type="ORF">AVEN_197504_1</name>
</gene>
<dbReference type="AlphaFoldDB" id="A0A4Y2BRZ1"/>
<keyword evidence="2" id="KW-1185">Reference proteome</keyword>
<organism evidence="1 2">
    <name type="scientific">Araneus ventricosus</name>
    <name type="common">Orbweaver spider</name>
    <name type="synonym">Epeira ventricosa</name>
    <dbReference type="NCBI Taxonomy" id="182803"/>
    <lineage>
        <taxon>Eukaryota</taxon>
        <taxon>Metazoa</taxon>
        <taxon>Ecdysozoa</taxon>
        <taxon>Arthropoda</taxon>
        <taxon>Chelicerata</taxon>
        <taxon>Arachnida</taxon>
        <taxon>Araneae</taxon>
        <taxon>Araneomorphae</taxon>
        <taxon>Entelegynae</taxon>
        <taxon>Araneoidea</taxon>
        <taxon>Araneidae</taxon>
        <taxon>Araneus</taxon>
    </lineage>
</organism>
<accession>A0A4Y2BRZ1</accession>
<name>A0A4Y2BRZ1_ARAVE</name>
<dbReference type="EMBL" id="BGPR01000106">
    <property type="protein sequence ID" value="GBL94818.1"/>
    <property type="molecule type" value="Genomic_DNA"/>
</dbReference>
<evidence type="ECO:0000313" key="2">
    <source>
        <dbReference type="Proteomes" id="UP000499080"/>
    </source>
</evidence>
<proteinExistence type="predicted"/>
<protein>
    <submittedName>
        <fullName evidence="1">Uncharacterized protein</fullName>
    </submittedName>
</protein>
<evidence type="ECO:0000313" key="1">
    <source>
        <dbReference type="EMBL" id="GBL94818.1"/>
    </source>
</evidence>
<sequence>MARIRSPSNQLCPAKCNTVGEVKVAPVAGETKIGVKKLDEDPGMQTLGETGVSNLFMPNRHSTTLEYTSSSRSSLTVYQDRYNNAGNKKERSPIYTAVDDERKKHLYITVQTDD</sequence>
<comment type="caution">
    <text evidence="1">The sequence shown here is derived from an EMBL/GenBank/DDBJ whole genome shotgun (WGS) entry which is preliminary data.</text>
</comment>